<dbReference type="EMBL" id="WJBH02000005">
    <property type="protein sequence ID" value="KAI9559005.1"/>
    <property type="molecule type" value="Genomic_DNA"/>
</dbReference>
<keyword evidence="3" id="KW-0677">Repeat</keyword>
<feature type="compositionally biased region" description="Basic and acidic residues" evidence="6">
    <location>
        <begin position="1955"/>
        <end position="1976"/>
    </location>
</feature>
<feature type="compositionally biased region" description="Polar residues" evidence="6">
    <location>
        <begin position="2066"/>
        <end position="2077"/>
    </location>
</feature>
<dbReference type="Gene3D" id="2.30.30.40">
    <property type="entry name" value="SH3 Domains"/>
    <property type="match status" value="3"/>
</dbReference>
<sequence>MESEMDLEKEDCRSRLASEEESNNNSYIGGAELTSMEIEESDASTASLTQNQQQQQQQRKLWRSKSTNRSQELSLESTNSSAVTNEELKELKQWFQWEKSLSIDAAIHQERLVWQRQQRGTRCGTMAENERLKERVQVLGQENYELTRMLKNERIRNRDEDASQRRSLRQAAAKARLETRAARRLQVMEAAAVQQAQMQIKQLEETVEEKDKTIAKLEAEKYYLGERIFELTGVEEGFWSDEILTKPVISERERGLLQRANSLNIHVSQLQRQQRILSSENEQLKRQMEMERERPAGQLQRERERQQELQLLRKKNAELAIQTKKLEEKVRSLEKKSKELPSVNGGTQQVVLSRERSIDNKLHHQQVQQQQQHAKQTTGPTKWREKEMAMQTLQNRLTEREKEIGRLKEKLRDLTKKLQQEQHYNSKESLQQQQNGAEWTILSQGSRELEGLLKLVSKERLQLERNFVLATQGLQRSAELDVNRYSALEATNVQLRRQVEQLELLCKEQAEAAQQLSKRQQDREVLAERLKAKSEYSQDLENQLSKVIDKNAELTIENCDLKKQVQELHQFEAECVTLRSSLSTVESQCQAAQSEVAQLKEKMAGLDHVLRQMREAAEKKKELEKQHAESVNELRTAQAQLGLLASNKNTEVERAQHSQNIESLQSRIRELERKMELQNVRHDELLLELAALRRNQHHHHASNSSASSHHGSSQSLGAAFDLDSRGSSPDSLRYLANGAGSVTRTTPLGQSASNLDALLEMDLAVSNYNLGKSMSQPVVSASSLSKLTGNAGVGNSHMIHGSAGGSDIERIMAKIEQDNRVLAELDKSRATISSGFSNHNGATSGSVPTSQSISPMYGSTSSAAMGPGLTSTTLTNTSSVFFPGGVATSASSAAADLAHTLSLGQQQNAGLHRTSTLTAPVSMMHPPLSPLSLPALPLDAHSGSLLHTVPLHSFRHPEPESSADMLEIPGKGRCYVYLAKYTYDPFTQSPNDNPEAEVSLAAGDYVLVWGNMDEDGFYEGELLDGRKGLVPSNFIQRLQGEDLVEFHRAAVLGVQICGDDSSTTSLPRDLLGVSPNNHPSSHLAGSNRPGHQAPIHQLPAHHQQQQQQGLPHQQPIRTNEPIDQANIPAAGSSQVAFHSPASRSRGTNQYDAARQALDWGLMELQEFLEDEELALGVKGEGPVPPPRQLTLERQLNKSILIGWNHPEGAPPESGQIASYHVYVDGILRTTIRAADRCRALIEGVDSSKPHRISVRSVTLRRRASLDAACTMVIGKEVPSAPTCVRVSHVTATSALISWLPANSNYQHVVCVNHVEVRTVKPGIFRHTISGLSPNTIYRVTVKAKNIRSPHFNTMDETTAKYAEKYCTHVEFRTLPKGVPDPPVDVQVELGPQDGTLLVTWLPVTINSQSGKSNGVPVTGYAVYADGRKVTEVDSPTGDHALLDISSFMGLQAKHVTVRTKARESQSGDSVPTPVPIDLIKNRGGGNRNGNVDVIEDEVQTESEPIVANEEDIVGLWNLSLLASIKDTLESDERPSELSDIAEEPEEYQDCSSDGEMMNETSRSNNGGRRNFMEQANNGRSGMIQRNQYLNPSLPGPIPSIEITKDTASERSGDSYRGRDGSGMNPYDRNKSLPANRNPQMVGGRNAQGQPRDNYYGPQGRNQQQQQQNDGYYDQTANRRPVARGGRQPPMQQQQQQQQTRIFVALFDYDPPSMSPNPDACDEELPFREGQLIKVRGDKDADGFYWGEVAGRSGYVPCNMVSEVQVDDERVAQELLKESGADGPSHSRTRRNLRAQGQPGHGRDRWGDIYANMPVKRMIALYDYDPQELSPNVDAEVELSFQTGDIIYVYGDMDDDGFYLGELRGQRGLVPSNFLTEAPPDYDPSQPRHKRQQQSSNIIDKSGGGGGQAMQDRGRDSSYYGNRSRERMDHDRMDPRDRGMSGAEGPPPPPRTTNHRPSDNSRDRRSDVYSPDRHEARSMAAVARDGSIPANNQRFYTDDSFSDVDDRFKGRPDGMDYAYNNGMPEQSPQISAGQQPTFNGGTGPVRNLPVNKITRGLPTVLPDPAVMQQQPGHNNTAMNADPNNPYNNHPNNAATQPPATAPTSAPLSSHFSFFGMGGNNQQQQQQPTGPSLIQKMMGGGGGGGTTAAPAATNPTENPVEGLLSKGKDLIFKKFGL</sequence>
<dbReference type="InterPro" id="IPR003961">
    <property type="entry name" value="FN3_dom"/>
</dbReference>
<evidence type="ECO:0000256" key="1">
    <source>
        <dbReference type="ARBA" id="ARBA00010749"/>
    </source>
</evidence>
<feature type="domain" description="SH3" evidence="7">
    <location>
        <begin position="1812"/>
        <end position="1879"/>
    </location>
</feature>
<feature type="compositionally biased region" description="Acidic residues" evidence="6">
    <location>
        <begin position="1539"/>
        <end position="1548"/>
    </location>
</feature>
<evidence type="ECO:0000313" key="9">
    <source>
        <dbReference type="EMBL" id="KAI9559005.1"/>
    </source>
</evidence>
<feature type="region of interest" description="Disordered" evidence="6">
    <location>
        <begin position="1"/>
        <end position="82"/>
    </location>
</feature>
<dbReference type="InterPro" id="IPR040325">
    <property type="entry name" value="RIMBP1/2/3"/>
</dbReference>
<feature type="region of interest" description="Disordered" evidence="6">
    <location>
        <begin position="696"/>
        <end position="723"/>
    </location>
</feature>
<feature type="coiled-coil region" evidence="5">
    <location>
        <begin position="193"/>
        <end position="220"/>
    </location>
</feature>
<feature type="compositionally biased region" description="Basic and acidic residues" evidence="6">
    <location>
        <begin position="1602"/>
        <end position="1619"/>
    </location>
</feature>
<feature type="compositionally biased region" description="Low complexity" evidence="6">
    <location>
        <begin position="2078"/>
        <end position="2105"/>
    </location>
</feature>
<evidence type="ECO:0000259" key="7">
    <source>
        <dbReference type="PROSITE" id="PS50002"/>
    </source>
</evidence>
<dbReference type="InterPro" id="IPR036028">
    <property type="entry name" value="SH3-like_dom_sf"/>
</dbReference>
<feature type="coiled-coil region" evidence="5">
    <location>
        <begin position="582"/>
        <end position="695"/>
    </location>
</feature>
<dbReference type="CDD" id="cd12014">
    <property type="entry name" value="SH3_RIM-BP_1"/>
    <property type="match status" value="1"/>
</dbReference>
<feature type="compositionally biased region" description="Polar residues" evidence="6">
    <location>
        <begin position="2026"/>
        <end position="2038"/>
    </location>
</feature>
<dbReference type="SMART" id="SM00060">
    <property type="entry name" value="FN3"/>
    <property type="match status" value="3"/>
</dbReference>
<feature type="region of interest" description="Disordered" evidence="6">
    <location>
        <begin position="2064"/>
        <end position="2131"/>
    </location>
</feature>
<keyword evidence="10" id="KW-1185">Reference proteome</keyword>
<feature type="region of interest" description="Disordered" evidence="6">
    <location>
        <begin position="1679"/>
        <end position="1698"/>
    </location>
</feature>
<feature type="compositionally biased region" description="Basic and acidic residues" evidence="6">
    <location>
        <begin position="1922"/>
        <end position="1938"/>
    </location>
</feature>
<dbReference type="PANTHER" id="PTHR14234:SF19">
    <property type="entry name" value="RIM-BINDING PROTEIN, ISOFORM F"/>
    <property type="match status" value="1"/>
</dbReference>
<dbReference type="FunFam" id="2.60.40.10:FF:000072">
    <property type="entry name" value="RIMS-binding protein 2 isoform X1"/>
    <property type="match status" value="1"/>
</dbReference>
<feature type="compositionally biased region" description="Polar residues" evidence="6">
    <location>
        <begin position="1074"/>
        <end position="1084"/>
    </location>
</feature>
<feature type="region of interest" description="Disordered" evidence="6">
    <location>
        <begin position="834"/>
        <end position="860"/>
    </location>
</feature>
<dbReference type="FunFam" id="2.30.30.40:FF:000023">
    <property type="entry name" value="RIMS-binding protein 2 isoform F"/>
    <property type="match status" value="1"/>
</dbReference>
<dbReference type="InterPro" id="IPR057884">
    <property type="entry name" value="FN3_RIM-BP1/2/3"/>
</dbReference>
<dbReference type="SMART" id="SM00326">
    <property type="entry name" value="SH3"/>
    <property type="match status" value="3"/>
</dbReference>
<dbReference type="SUPFAM" id="SSF49265">
    <property type="entry name" value="Fibronectin type III"/>
    <property type="match status" value="2"/>
</dbReference>
<keyword evidence="5" id="KW-0175">Coiled coil</keyword>
<dbReference type="GO" id="GO:0007274">
    <property type="term" value="P:neuromuscular synaptic transmission"/>
    <property type="evidence" value="ECO:0007669"/>
    <property type="project" value="TreeGrafter"/>
</dbReference>
<dbReference type="CDD" id="cd12012">
    <property type="entry name" value="SH3_RIM-BP_2"/>
    <property type="match status" value="1"/>
</dbReference>
<evidence type="ECO:0000259" key="8">
    <source>
        <dbReference type="PROSITE" id="PS50853"/>
    </source>
</evidence>
<feature type="compositionally biased region" description="Low complexity" evidence="6">
    <location>
        <begin position="702"/>
        <end position="715"/>
    </location>
</feature>
<dbReference type="InterPro" id="IPR036116">
    <property type="entry name" value="FN3_sf"/>
</dbReference>
<organism evidence="9 10">
    <name type="scientific">Daphnia sinensis</name>
    <dbReference type="NCBI Taxonomy" id="1820382"/>
    <lineage>
        <taxon>Eukaryota</taxon>
        <taxon>Metazoa</taxon>
        <taxon>Ecdysozoa</taxon>
        <taxon>Arthropoda</taxon>
        <taxon>Crustacea</taxon>
        <taxon>Branchiopoda</taxon>
        <taxon>Diplostraca</taxon>
        <taxon>Cladocera</taxon>
        <taxon>Anomopoda</taxon>
        <taxon>Daphniidae</taxon>
        <taxon>Daphnia</taxon>
        <taxon>Daphnia similis group</taxon>
    </lineage>
</organism>
<comment type="caution">
    <text evidence="9">The sequence shown here is derived from an EMBL/GenBank/DDBJ whole genome shotgun (WGS) entry which is preliminary data.</text>
</comment>
<feature type="domain" description="SH3" evidence="7">
    <location>
        <begin position="972"/>
        <end position="1040"/>
    </location>
</feature>
<feature type="domain" description="Fibronectin type-III" evidence="8">
    <location>
        <begin position="1280"/>
        <end position="1361"/>
    </location>
</feature>
<dbReference type="PROSITE" id="PS50853">
    <property type="entry name" value="FN3"/>
    <property type="match status" value="1"/>
</dbReference>
<evidence type="ECO:0000256" key="5">
    <source>
        <dbReference type="SAM" id="Coils"/>
    </source>
</evidence>
<dbReference type="Pfam" id="PF14604">
    <property type="entry name" value="SH3_9"/>
    <property type="match status" value="1"/>
</dbReference>
<gene>
    <name evidence="9" type="ORF">GHT06_015794</name>
</gene>
<feature type="region of interest" description="Disordered" evidence="6">
    <location>
        <begin position="361"/>
        <end position="383"/>
    </location>
</feature>
<feature type="region of interest" description="Disordered" evidence="6">
    <location>
        <begin position="2026"/>
        <end position="2046"/>
    </location>
</feature>
<name>A0AAD5PXJ6_9CRUS</name>
<dbReference type="PANTHER" id="PTHR14234">
    <property type="entry name" value="RIM BINDING PROTEIN-RELATED"/>
    <property type="match status" value="1"/>
</dbReference>
<keyword evidence="2 4" id="KW-0728">SH3 domain</keyword>
<evidence type="ECO:0000256" key="3">
    <source>
        <dbReference type="ARBA" id="ARBA00022737"/>
    </source>
</evidence>
<feature type="coiled-coil region" evidence="5">
    <location>
        <begin position="390"/>
        <end position="557"/>
    </location>
</feature>
<feature type="compositionally biased region" description="Low complexity" evidence="6">
    <location>
        <begin position="1091"/>
        <end position="1116"/>
    </location>
</feature>
<feature type="compositionally biased region" description="Low complexity" evidence="6">
    <location>
        <begin position="1653"/>
        <end position="1670"/>
    </location>
</feature>
<feature type="region of interest" description="Disordered" evidence="6">
    <location>
        <begin position="1460"/>
        <end position="1483"/>
    </location>
</feature>
<protein>
    <recommendedName>
        <fullName evidence="11">RIMS-binding protein</fullName>
    </recommendedName>
</protein>
<feature type="region of interest" description="Disordered" evidence="6">
    <location>
        <begin position="1529"/>
        <end position="1670"/>
    </location>
</feature>
<dbReference type="Gene3D" id="2.60.40.10">
    <property type="entry name" value="Immunoglobulins"/>
    <property type="match status" value="2"/>
</dbReference>
<feature type="region of interest" description="Disordered" evidence="6">
    <location>
        <begin position="283"/>
        <end position="305"/>
    </location>
</feature>
<dbReference type="InterPro" id="IPR013783">
    <property type="entry name" value="Ig-like_fold"/>
</dbReference>
<dbReference type="FunFam" id="2.60.40.10:FF:000904">
    <property type="entry name" value="RIM-binding protein, isoform G"/>
    <property type="match status" value="1"/>
</dbReference>
<feature type="region of interest" description="Disordered" evidence="6">
    <location>
        <begin position="1870"/>
        <end position="1976"/>
    </location>
</feature>
<evidence type="ECO:0000256" key="6">
    <source>
        <dbReference type="SAM" id="MobiDB-lite"/>
    </source>
</evidence>
<proteinExistence type="inferred from homology"/>
<dbReference type="SUPFAM" id="SSF50044">
    <property type="entry name" value="SH3-domain"/>
    <property type="match status" value="3"/>
</dbReference>
<evidence type="ECO:0000313" key="10">
    <source>
        <dbReference type="Proteomes" id="UP000820818"/>
    </source>
</evidence>
<dbReference type="CDD" id="cd00063">
    <property type="entry name" value="FN3"/>
    <property type="match status" value="1"/>
</dbReference>
<evidence type="ECO:0000256" key="4">
    <source>
        <dbReference type="PROSITE-ProRule" id="PRU00192"/>
    </source>
</evidence>
<feature type="region of interest" description="Disordered" evidence="6">
    <location>
        <begin position="1776"/>
        <end position="1805"/>
    </location>
</feature>
<dbReference type="Pfam" id="PF00041">
    <property type="entry name" value="fn3"/>
    <property type="match status" value="1"/>
</dbReference>
<reference evidence="9 10" key="1">
    <citation type="submission" date="2022-05" db="EMBL/GenBank/DDBJ databases">
        <title>A multi-omics perspective on studying reproductive biology in Daphnia sinensis.</title>
        <authorList>
            <person name="Jia J."/>
        </authorList>
    </citation>
    <scope>NUCLEOTIDE SEQUENCE [LARGE SCALE GENOMIC DNA]</scope>
    <source>
        <strain evidence="9 10">WSL</strain>
    </source>
</reference>
<dbReference type="Pfam" id="PF25523">
    <property type="entry name" value="Ig_RIMBP2"/>
    <property type="match status" value="1"/>
</dbReference>
<evidence type="ECO:0000256" key="2">
    <source>
        <dbReference type="ARBA" id="ARBA00022443"/>
    </source>
</evidence>
<dbReference type="FunFam" id="2.30.30.40:FF:000006">
    <property type="entry name" value="RIMS-binding protein 2 isoform X1"/>
    <property type="match status" value="1"/>
</dbReference>
<dbReference type="CDD" id="cd12013">
    <property type="entry name" value="SH3_RIM-BP_3"/>
    <property type="match status" value="1"/>
</dbReference>
<dbReference type="Proteomes" id="UP000820818">
    <property type="component" value="Linkage Group LG5"/>
</dbReference>
<dbReference type="PROSITE" id="PS50002">
    <property type="entry name" value="SH3"/>
    <property type="match status" value="3"/>
</dbReference>
<dbReference type="Pfam" id="PF07653">
    <property type="entry name" value="SH3_2"/>
    <property type="match status" value="2"/>
</dbReference>
<feature type="region of interest" description="Disordered" evidence="6">
    <location>
        <begin position="1067"/>
        <end position="1118"/>
    </location>
</feature>
<dbReference type="InterPro" id="IPR035753">
    <property type="entry name" value="RIM-BP_SH3_2"/>
</dbReference>
<dbReference type="InterPro" id="IPR035755">
    <property type="entry name" value="RIM-BP_SH3_3"/>
</dbReference>
<dbReference type="GO" id="GO:0045202">
    <property type="term" value="C:synapse"/>
    <property type="evidence" value="ECO:0007669"/>
    <property type="project" value="GOC"/>
</dbReference>
<dbReference type="InterPro" id="IPR001452">
    <property type="entry name" value="SH3_domain"/>
</dbReference>
<feature type="domain" description="SH3" evidence="7">
    <location>
        <begin position="1697"/>
        <end position="1765"/>
    </location>
</feature>
<accession>A0AAD5PXJ6</accession>
<feature type="compositionally biased region" description="Polar residues" evidence="6">
    <location>
        <begin position="1558"/>
        <end position="1590"/>
    </location>
</feature>
<feature type="compositionally biased region" description="Polar residues" evidence="6">
    <location>
        <begin position="64"/>
        <end position="82"/>
    </location>
</feature>
<comment type="similarity">
    <text evidence="1">Belongs to the RIMBP family.</text>
</comment>
<dbReference type="FunFam" id="2.30.30.40:FF:000016">
    <property type="entry name" value="RIMS-binding protein 2 isoform X2"/>
    <property type="match status" value="1"/>
</dbReference>
<evidence type="ECO:0008006" key="11">
    <source>
        <dbReference type="Google" id="ProtNLM"/>
    </source>
</evidence>